<sequence>MSDIRTAEAMPVRRDDPDDVVARLEEDIIFGRLAPGARLTEDALMSAYGTSRHFVRQALVDAERRGIVRREKNVGATVRFYSAEEVRQIYEVREMLTRQAALMIPLPAPQALIDELTALQSQYCAKADVRDLRGIHETNDAFHVALFAACGNPYLVRSLQDYMNLTLPMRAKNLADRDGLAQSRRQHELMIELLKGRDSWALAQLCVDHMQFSKKDYLARIASDEAERQSVP</sequence>
<dbReference type="Pfam" id="PF07729">
    <property type="entry name" value="FCD"/>
    <property type="match status" value="1"/>
</dbReference>
<dbReference type="PANTHER" id="PTHR43537:SF49">
    <property type="entry name" value="TRANSCRIPTIONAL REGULATORY PROTEIN"/>
    <property type="match status" value="1"/>
</dbReference>
<protein>
    <submittedName>
        <fullName evidence="5">Transcriptional regulatory protein</fullName>
    </submittedName>
</protein>
<dbReference type="SUPFAM" id="SSF48008">
    <property type="entry name" value="GntR ligand-binding domain-like"/>
    <property type="match status" value="1"/>
</dbReference>
<keyword evidence="6" id="KW-1185">Reference proteome</keyword>
<keyword evidence="2" id="KW-0238">DNA-binding</keyword>
<dbReference type="InterPro" id="IPR000524">
    <property type="entry name" value="Tscrpt_reg_HTH_GntR"/>
</dbReference>
<dbReference type="InterPro" id="IPR008920">
    <property type="entry name" value="TF_FadR/GntR_C"/>
</dbReference>
<dbReference type="Gene3D" id="1.10.10.10">
    <property type="entry name" value="Winged helix-like DNA-binding domain superfamily/Winged helix DNA-binding domain"/>
    <property type="match status" value="1"/>
</dbReference>
<dbReference type="InterPro" id="IPR036390">
    <property type="entry name" value="WH_DNA-bd_sf"/>
</dbReference>
<reference evidence="5 6" key="1">
    <citation type="journal article" date="2012" name="Microbes Environ.">
        <title>Complete genome sequence of Bradyrhizobium sp. S23321: insights into symbiosis evolution in soil oligotrophs.</title>
        <authorList>
            <person name="Okubo T."/>
            <person name="Tsukui T."/>
            <person name="Maita H."/>
            <person name="Okamoto S."/>
            <person name="Oshima K."/>
            <person name="Fujisawa T."/>
            <person name="Saito A."/>
            <person name="Futamata H."/>
            <person name="Hattori R."/>
            <person name="Shimomura Y."/>
            <person name="Haruta S."/>
            <person name="Morimoto S."/>
            <person name="Wang Y."/>
            <person name="Sakai Y."/>
            <person name="Hattori M."/>
            <person name="Aizawa S."/>
            <person name="Nagashima K.V.P."/>
            <person name="Masuda S."/>
            <person name="Hattori T."/>
            <person name="Yamashita A."/>
            <person name="Bao Z."/>
            <person name="Hayatsu M."/>
            <person name="Kajiya-Kanegae H."/>
            <person name="Yoshinaga I."/>
            <person name="Sakamoto K."/>
            <person name="Toyota K."/>
            <person name="Nakao M."/>
            <person name="Kohara M."/>
            <person name="Anda M."/>
            <person name="Niwa R."/>
            <person name="Jung-Hwan P."/>
            <person name="Sameshima-Saito R."/>
            <person name="Tokuda S."/>
            <person name="Yamamoto S."/>
            <person name="Yamamoto S."/>
            <person name="Yokoyama T."/>
            <person name="Akutsu T."/>
            <person name="Nakamura Y."/>
            <person name="Nakahira-Yanaka Y."/>
            <person name="Takada Hoshino Y."/>
            <person name="Hirakawa H."/>
            <person name="Mitsui H."/>
            <person name="Terasawa K."/>
            <person name="Itakura M."/>
            <person name="Sato S."/>
            <person name="Ikeda-Ohtsubo W."/>
            <person name="Sakakura N."/>
            <person name="Kaminuma E."/>
            <person name="Minamisawa K."/>
        </authorList>
    </citation>
    <scope>NUCLEOTIDE SEQUENCE [LARGE SCALE GENOMIC DNA]</scope>
    <source>
        <strain evidence="5 6">S23321</strain>
    </source>
</reference>
<accession>A0AAI8QEF0</accession>
<dbReference type="InterPro" id="IPR036388">
    <property type="entry name" value="WH-like_DNA-bd_sf"/>
</dbReference>
<dbReference type="PANTHER" id="PTHR43537">
    <property type="entry name" value="TRANSCRIPTIONAL REGULATOR, GNTR FAMILY"/>
    <property type="match status" value="1"/>
</dbReference>
<dbReference type="SUPFAM" id="SSF46785">
    <property type="entry name" value="Winged helix' DNA-binding domain"/>
    <property type="match status" value="1"/>
</dbReference>
<dbReference type="PROSITE" id="PS50949">
    <property type="entry name" value="HTH_GNTR"/>
    <property type="match status" value="1"/>
</dbReference>
<dbReference type="GO" id="GO:0003677">
    <property type="term" value="F:DNA binding"/>
    <property type="evidence" value="ECO:0007669"/>
    <property type="project" value="UniProtKB-KW"/>
</dbReference>
<dbReference type="AlphaFoldDB" id="A0AAI8QEF0"/>
<evidence type="ECO:0000256" key="3">
    <source>
        <dbReference type="ARBA" id="ARBA00023163"/>
    </source>
</evidence>
<evidence type="ECO:0000256" key="2">
    <source>
        <dbReference type="ARBA" id="ARBA00023125"/>
    </source>
</evidence>
<organism evidence="5 6">
    <name type="scientific">Bradyrhizobium cosmicum</name>
    <dbReference type="NCBI Taxonomy" id="1404864"/>
    <lineage>
        <taxon>Bacteria</taxon>
        <taxon>Pseudomonadati</taxon>
        <taxon>Pseudomonadota</taxon>
        <taxon>Alphaproteobacteria</taxon>
        <taxon>Hyphomicrobiales</taxon>
        <taxon>Nitrobacteraceae</taxon>
        <taxon>Bradyrhizobium</taxon>
    </lineage>
</organism>
<evidence type="ECO:0000259" key="4">
    <source>
        <dbReference type="PROSITE" id="PS50949"/>
    </source>
</evidence>
<dbReference type="SMART" id="SM00345">
    <property type="entry name" value="HTH_GNTR"/>
    <property type="match status" value="1"/>
</dbReference>
<dbReference type="GO" id="GO:0003700">
    <property type="term" value="F:DNA-binding transcription factor activity"/>
    <property type="evidence" value="ECO:0007669"/>
    <property type="project" value="InterPro"/>
</dbReference>
<evidence type="ECO:0000256" key="1">
    <source>
        <dbReference type="ARBA" id="ARBA00023015"/>
    </source>
</evidence>
<gene>
    <name evidence="5" type="ORF">S23_51750</name>
</gene>
<dbReference type="Proteomes" id="UP000007886">
    <property type="component" value="Chromosome"/>
</dbReference>
<feature type="domain" description="HTH gntR-type" evidence="4">
    <location>
        <begin position="14"/>
        <end position="81"/>
    </location>
</feature>
<dbReference type="InterPro" id="IPR011711">
    <property type="entry name" value="GntR_C"/>
</dbReference>
<dbReference type="SMART" id="SM00895">
    <property type="entry name" value="FCD"/>
    <property type="match status" value="1"/>
</dbReference>
<keyword evidence="1" id="KW-0805">Transcription regulation</keyword>
<dbReference type="Gene3D" id="1.20.120.530">
    <property type="entry name" value="GntR ligand-binding domain-like"/>
    <property type="match status" value="1"/>
</dbReference>
<dbReference type="KEGG" id="brs:S23_51750"/>
<dbReference type="EMBL" id="AP012279">
    <property type="protein sequence ID" value="BAL78369.1"/>
    <property type="molecule type" value="Genomic_DNA"/>
</dbReference>
<evidence type="ECO:0000313" key="6">
    <source>
        <dbReference type="Proteomes" id="UP000007886"/>
    </source>
</evidence>
<keyword evidence="3" id="KW-0804">Transcription</keyword>
<name>A0AAI8QEF0_9BRAD</name>
<proteinExistence type="predicted"/>
<dbReference type="Pfam" id="PF00392">
    <property type="entry name" value="GntR"/>
    <property type="match status" value="1"/>
</dbReference>
<dbReference type="RefSeq" id="WP_015687645.1">
    <property type="nucleotide sequence ID" value="NC_017082.1"/>
</dbReference>
<evidence type="ECO:0000313" key="5">
    <source>
        <dbReference type="EMBL" id="BAL78369.1"/>
    </source>
</evidence>